<dbReference type="FunFam" id="3.40.50.300:FF:002141">
    <property type="entry name" value="Dynein heavy chain"/>
    <property type="match status" value="1"/>
</dbReference>
<dbReference type="FunFam" id="1.20.920.20:FF:000001">
    <property type="entry name" value="dynein heavy chain 2, axonemal"/>
    <property type="match status" value="1"/>
</dbReference>
<evidence type="ECO:0000256" key="6">
    <source>
        <dbReference type="ARBA" id="ARBA00022741"/>
    </source>
</evidence>
<evidence type="ECO:0000259" key="27">
    <source>
        <dbReference type="Pfam" id="PF17857"/>
    </source>
</evidence>
<feature type="domain" description="Dynein heavy chain hydrolytic ATP-binding dynein motor region" evidence="22">
    <location>
        <begin position="1850"/>
        <end position="2176"/>
    </location>
</feature>
<dbReference type="Gene3D" id="1.20.920.30">
    <property type="match status" value="1"/>
</dbReference>
<evidence type="ECO:0000256" key="8">
    <source>
        <dbReference type="ARBA" id="ARBA00023017"/>
    </source>
</evidence>
<comment type="similarity">
    <text evidence="2">Belongs to the dynein heavy chain family.</text>
</comment>
<dbReference type="Gene3D" id="1.20.58.1120">
    <property type="match status" value="1"/>
</dbReference>
<dbReference type="GO" id="GO:0060294">
    <property type="term" value="P:cilium movement involved in cell motility"/>
    <property type="evidence" value="ECO:0007669"/>
    <property type="project" value="UniProtKB-ARBA"/>
</dbReference>
<dbReference type="FunFam" id="3.20.180.20:FF:000001">
    <property type="entry name" value="Dynein axonemal heavy chain 5"/>
    <property type="match status" value="1"/>
</dbReference>
<evidence type="ECO:0000259" key="21">
    <source>
        <dbReference type="Pfam" id="PF08393"/>
    </source>
</evidence>
<dbReference type="GO" id="GO:0036159">
    <property type="term" value="P:inner dynein arm assembly"/>
    <property type="evidence" value="ECO:0007669"/>
    <property type="project" value="UniProtKB-ARBA"/>
</dbReference>
<dbReference type="InterPro" id="IPR043160">
    <property type="entry name" value="Dynein_C_barrel"/>
</dbReference>
<dbReference type="Gene3D" id="1.10.8.710">
    <property type="match status" value="1"/>
</dbReference>
<dbReference type="InterPro" id="IPR043157">
    <property type="entry name" value="Dynein_AAA1S"/>
</dbReference>
<keyword evidence="4" id="KW-0493">Microtubule</keyword>
<geneLocation type="mitochondrion" evidence="30"/>
<evidence type="ECO:0000313" key="31">
    <source>
        <dbReference type="Proteomes" id="UP000290189"/>
    </source>
</evidence>
<dbReference type="Pfam" id="PF18198">
    <property type="entry name" value="AAA_lid_11"/>
    <property type="match status" value="1"/>
</dbReference>
<dbReference type="InterPro" id="IPR024743">
    <property type="entry name" value="Dynein_HC_stalk"/>
</dbReference>
<dbReference type="GO" id="GO:0008017">
    <property type="term" value="F:microtubule binding"/>
    <property type="evidence" value="ECO:0007669"/>
    <property type="project" value="UniProtKB-ARBA"/>
</dbReference>
<comment type="subcellular location">
    <subcellularLocation>
        <location evidence="1">Cytoplasm</location>
        <location evidence="1">Cytoskeleton</location>
        <location evidence="1">Cilium axoneme</location>
    </subcellularLocation>
</comment>
<reference evidence="30 31" key="1">
    <citation type="submission" date="2018-03" db="EMBL/GenBank/DDBJ databases">
        <authorList>
            <person name="Fogelqvist J."/>
        </authorList>
    </citation>
    <scope>NUCLEOTIDE SEQUENCE [LARGE SCALE GENOMIC DNA]</scope>
</reference>
<dbReference type="GO" id="GO:0008569">
    <property type="term" value="F:minus-end-directed microtubule motor activity"/>
    <property type="evidence" value="ECO:0007669"/>
    <property type="project" value="InterPro"/>
</dbReference>
<feature type="region of interest" description="Disordered" evidence="18">
    <location>
        <begin position="1008"/>
        <end position="1056"/>
    </location>
</feature>
<feature type="domain" description="Dynein heavy chain AAA lid" evidence="28">
    <location>
        <begin position="4095"/>
        <end position="4238"/>
    </location>
</feature>
<dbReference type="InterPro" id="IPR013594">
    <property type="entry name" value="Dynein_heavy_tail"/>
</dbReference>
<dbReference type="Gene3D" id="1.10.287.2620">
    <property type="match status" value="1"/>
</dbReference>
<proteinExistence type="inferred from homology"/>
<evidence type="ECO:0000256" key="13">
    <source>
        <dbReference type="ARBA" id="ARBA00023273"/>
    </source>
</evidence>
<evidence type="ECO:0000256" key="3">
    <source>
        <dbReference type="ARBA" id="ARBA00022490"/>
    </source>
</evidence>
<evidence type="ECO:0000256" key="18">
    <source>
        <dbReference type="SAM" id="MobiDB-lite"/>
    </source>
</evidence>
<keyword evidence="11" id="KW-0505">Motor protein</keyword>
<dbReference type="Pfam" id="PF03028">
    <property type="entry name" value="Dynein_heavy"/>
    <property type="match status" value="1"/>
</dbReference>
<dbReference type="Gene3D" id="6.10.140.1060">
    <property type="match status" value="1"/>
</dbReference>
<dbReference type="InterPro" id="IPR026983">
    <property type="entry name" value="DHC"/>
</dbReference>
<dbReference type="FunFam" id="1.20.920.30:FF:000002">
    <property type="entry name" value="Dynein axonemal heavy chain 3"/>
    <property type="match status" value="1"/>
</dbReference>
<organism evidence="30 31">
    <name type="scientific">Plasmodiophora brassicae</name>
    <name type="common">Clubroot disease agent</name>
    <dbReference type="NCBI Taxonomy" id="37360"/>
    <lineage>
        <taxon>Eukaryota</taxon>
        <taxon>Sar</taxon>
        <taxon>Rhizaria</taxon>
        <taxon>Endomyxa</taxon>
        <taxon>Phytomyxea</taxon>
        <taxon>Plasmodiophorida</taxon>
        <taxon>Plasmodiophoridae</taxon>
        <taxon>Plasmodiophora</taxon>
    </lineage>
</organism>
<name>A0A3P3Y2G8_PLABS</name>
<evidence type="ECO:0000259" key="25">
    <source>
        <dbReference type="Pfam" id="PF12781"/>
    </source>
</evidence>
<evidence type="ECO:0000259" key="23">
    <source>
        <dbReference type="Pfam" id="PF12777"/>
    </source>
</evidence>
<keyword evidence="10" id="KW-0969">Cilium</keyword>
<evidence type="ECO:0000259" key="28">
    <source>
        <dbReference type="Pfam" id="PF18198"/>
    </source>
</evidence>
<dbReference type="InterPro" id="IPR041658">
    <property type="entry name" value="AAA_lid_11"/>
</dbReference>
<dbReference type="FunFam" id="1.10.8.710:FF:000001">
    <property type="entry name" value="Dynein axonemal heavy chain 2"/>
    <property type="match status" value="1"/>
</dbReference>
<evidence type="ECO:0000256" key="1">
    <source>
        <dbReference type="ARBA" id="ARBA00004430"/>
    </source>
</evidence>
<dbReference type="Gene3D" id="1.10.8.720">
    <property type="entry name" value="Region D6 of dynein motor"/>
    <property type="match status" value="1"/>
</dbReference>
<dbReference type="InterPro" id="IPR027417">
    <property type="entry name" value="P-loop_NTPase"/>
</dbReference>
<dbReference type="Gene3D" id="3.10.490.20">
    <property type="match status" value="1"/>
</dbReference>
<evidence type="ECO:0000256" key="17">
    <source>
        <dbReference type="SAM" id="Coils"/>
    </source>
</evidence>
<dbReference type="InterPro" id="IPR004273">
    <property type="entry name" value="Dynein_heavy_D6_P-loop"/>
</dbReference>
<dbReference type="InterPro" id="IPR024317">
    <property type="entry name" value="Dynein_heavy_chain_D4_dom"/>
</dbReference>
<dbReference type="InterPro" id="IPR041589">
    <property type="entry name" value="DNAH3_AAA_lid_1"/>
</dbReference>
<feature type="domain" description="Dynein heavy chain coiled coil stalk" evidence="23">
    <location>
        <begin position="3112"/>
        <end position="3451"/>
    </location>
</feature>
<dbReference type="Pfam" id="PF12780">
    <property type="entry name" value="AAA_8"/>
    <property type="match status" value="1"/>
</dbReference>
<dbReference type="Gene3D" id="3.20.180.20">
    <property type="entry name" value="Dynein heavy chain, N-terminal domain 2"/>
    <property type="match status" value="1"/>
</dbReference>
<feature type="domain" description="Dynein heavy chain linker" evidence="21">
    <location>
        <begin position="1306"/>
        <end position="1711"/>
    </location>
</feature>
<dbReference type="Gene3D" id="1.10.472.130">
    <property type="match status" value="1"/>
</dbReference>
<evidence type="ECO:0000256" key="16">
    <source>
        <dbReference type="ARBA" id="ARBA00077719"/>
    </source>
</evidence>
<evidence type="ECO:0000256" key="7">
    <source>
        <dbReference type="ARBA" id="ARBA00022840"/>
    </source>
</evidence>
<dbReference type="Gene3D" id="1.10.8.1220">
    <property type="match status" value="1"/>
</dbReference>
<dbReference type="Pfam" id="PF12775">
    <property type="entry name" value="AAA_7"/>
    <property type="match status" value="1"/>
</dbReference>
<evidence type="ECO:0000259" key="20">
    <source>
        <dbReference type="Pfam" id="PF08385"/>
    </source>
</evidence>
<dbReference type="GO" id="GO:0051959">
    <property type="term" value="F:dynein light intermediate chain binding"/>
    <property type="evidence" value="ECO:0007669"/>
    <property type="project" value="InterPro"/>
</dbReference>
<keyword evidence="3" id="KW-0963">Cytoplasm</keyword>
<dbReference type="InterPro" id="IPR035706">
    <property type="entry name" value="AAA_9"/>
</dbReference>
<dbReference type="GO" id="GO:0036156">
    <property type="term" value="C:inner dynein arm"/>
    <property type="evidence" value="ECO:0007669"/>
    <property type="project" value="UniProtKB-ARBA"/>
</dbReference>
<keyword evidence="8" id="KW-0243">Dynein</keyword>
<feature type="coiled-coil region" evidence="17">
    <location>
        <begin position="3331"/>
        <end position="3393"/>
    </location>
</feature>
<dbReference type="FunFam" id="3.10.490.20:FF:000009">
    <property type="entry name" value="Dynein heavy chain 4"/>
    <property type="match status" value="1"/>
</dbReference>
<dbReference type="Gene3D" id="3.40.50.300">
    <property type="entry name" value="P-loop containing nucleotide triphosphate hydrolases"/>
    <property type="match status" value="5"/>
</dbReference>
<dbReference type="FunFam" id="3.40.50.300:FF:000219">
    <property type="entry name" value="Dynein axonemal heavy chain 17"/>
    <property type="match status" value="1"/>
</dbReference>
<dbReference type="SUPFAM" id="SSF52540">
    <property type="entry name" value="P-loop containing nucleoside triphosphate hydrolases"/>
    <property type="match status" value="4"/>
</dbReference>
<evidence type="ECO:0000256" key="14">
    <source>
        <dbReference type="ARBA" id="ARBA00054075"/>
    </source>
</evidence>
<accession>A0A3P3Y2G8</accession>
<dbReference type="FunFam" id="1.20.58.1120:FF:000001">
    <property type="entry name" value="dynein heavy chain 2, axonemal"/>
    <property type="match status" value="1"/>
</dbReference>
<feature type="domain" description="Dynein heavy chain ATP-binding dynein motor region" evidence="25">
    <location>
        <begin position="3477"/>
        <end position="3695"/>
    </location>
</feature>
<dbReference type="Gene3D" id="1.20.140.100">
    <property type="entry name" value="Dynein heavy chain, N-terminal domain 2"/>
    <property type="match status" value="1"/>
</dbReference>
<evidence type="ECO:0000259" key="26">
    <source>
        <dbReference type="Pfam" id="PF17852"/>
    </source>
</evidence>
<evidence type="ECO:0000256" key="10">
    <source>
        <dbReference type="ARBA" id="ARBA00023069"/>
    </source>
</evidence>
<feature type="domain" description="Dynein heavy chain 3 AAA+ lid" evidence="27">
    <location>
        <begin position="2691"/>
        <end position="2787"/>
    </location>
</feature>
<comment type="subunit">
    <text evidence="15">The I1 inner arm complex (also known as the f dynein complex) is a two-headed isoform composed of two heavy chains (1-alpha and 1-beta), three intermediate chains and three light chains. I1 occupies a specific position proximal to the first radial spoke and repeats every 96 nm along the length of the axoneme.</text>
</comment>
<dbReference type="InterPro" id="IPR013602">
    <property type="entry name" value="Dynein_heavy_linker"/>
</dbReference>
<protein>
    <recommendedName>
        <fullName evidence="16">Dynein-1, subspecies f</fullName>
    </recommendedName>
</protein>
<dbReference type="InterPro" id="IPR042228">
    <property type="entry name" value="Dynein_linker_3"/>
</dbReference>
<evidence type="ECO:0000313" key="30">
    <source>
        <dbReference type="EMBL" id="SPQ94385.1"/>
    </source>
</evidence>
<keyword evidence="9 17" id="KW-0175">Coiled coil</keyword>
<keyword evidence="5" id="KW-0677">Repeat</keyword>
<dbReference type="Pfam" id="PF08385">
    <property type="entry name" value="DHC_N1"/>
    <property type="match status" value="1"/>
</dbReference>
<feature type="domain" description="Dynein heavy chain C-terminal" evidence="29">
    <location>
        <begin position="4244"/>
        <end position="4542"/>
    </location>
</feature>
<sequence length="4546" mass="512671">MAAEASEEVVWLRKRVEDALRGSTNRDKFLKSFESEETIAAMNAFLKNADVRVLSFYPGGSEPFKAVAKAPEPFKKKALMFLKPSDMVVSGANVRDLVCMDLAPSPLDNLSYIVQDVMKPLISNPANRKTWSEPAAKDVIARMNQFSSTLYVTLGQSKGKTLLPLPPSHVFSRDFPVKERTHVLETFVVGWSKQIKAVLKLDPESLIKSGLHPSPLAELDFWAAKSANLNSIHAQITASPMRAVLSALESVQSTLGAQFDRLGAEVVSAKAEANENSKYLSTLRTYFQRLNEELDFPKLVALFTPILQTMVLIWSKSCTYCTCSRLVVLVREIGNSIIEQARKFVSGATLFRLIDDENIPDAVNILHTTVDVCTSFKTAFTAAQSLAATMLPAERRWDVGTDVLFSRLDVFIERCEDILDFTKIVLEFSKLEKVHIGGTKGRSLTDTLRQVHSEFSKTVETFKAVTYDIMDVNAKEFDDDFYRFRLQIKELDRRLAKVLASAFDDCATIFARFSMLDSFEGLLDRPIIADELQKKQSLLLAQYSADLRQVQELFLDGKDSPPIHSNLPRTSGALSWCRGLIDRISKPMAKLKAYTSASAADSDENVEIQKIFTTVLDAMATYQAGKVEDWKKEIDTTTQESLRKPLLRYDAAQERYYVNFDDDVVRLLREVKYLLQMEVAVPENAIAIFNQAQTYRQQITNLQLIVNMFNEMVTTLNAVERPLVDKALAKIHEEIQPGVTEFTWKSKSVNEFIQSAMENVQKVYDVVQVMKRNLRSIIKLMEEVSKPLIERKNKALTPQDFEDNLHKLRKQRFDEIAKAGAQIQKLIVATSDALKVSKGAPQWKTYVQFVQEHVRAGLIKIMASSIEFVIENIDHDKIAATELPPMMEIKLGLYSKDVLFNAKDTHVVQGPGSDIWDMVTSWVDAFFELGRIIPRLDSQDGGDYLGELRADPGIVRLMDLFRQHLQRNQALCNDYRNEYLQFEDLWLKDRNVEFREFVARERVVEAPTDGASAAAKDGNGGAAGAGASDEGGANGDSADGGAAGQNGSSASAKSDGFASGMPPLSAFDAKILHYKSVQAKIEEKKTSIEIGWLRINAQPLKQALSTWASKWIHTYTSFLQNQITRQLIGLDTFMNDISVGLEADIPEGDTDALERSLTYIHEVRTRNASTMASFGPLRDTVAMLKRHGLALKDYELKMLDDAPVRWENMVDKVYKVKEKITPFQDRGVKSINLKAEAFAEQLRTFRAAFRDEAPFSYEVAIHDAYRNIAYFDGQITIVKKAAAELNRLEGLFELSISTYREIPLSRKENRLLKVLWDNIALTHYLFNDWKKTLWDKIDTEALMDKTKNLQKRIGALPKEMRAWKAYVGLQNEVRNMTTVLPLVNLLHSPSMQDRHWTQIMNVTSRQFTMGSSFCLADLLDLELHKFVTDVEEVVELATKENKIGNQLKKIATQWVDLPLNFGAHKDVPSVLVIKSPDEVLLALEENMAMLQGISGQGRYVEHFITEVEKWQNDLGTTETVLHDWLEVQAKWSSLQSIFISSQDIRVQLPEDSKRFDGIDADFRDLMKEASAAPNTIEACTWPGRSQRLVDMKAGLEKCEKSLNQYLETKKVAFPRFYFLSNTALLDILSNGNNPQAVQAHLGDCFDNIKKLEFEMDPATNAPTKNAIGMYSKDGDEYVPFLRPFLCDGPVETWLNGLVDIMRATLRDILERSKFAADQWEIEKPRHEWLFDYCAQIALTASQVLWTEEVESQFDAQADGNEQAFKEYLKVLNDRLGKLIGLVLGKLSREDRIKIITLITVDVHNRDVVQSLITNKVEQVNAFAWQSQLRYKWVPDSRDCKILVADASFTYSYEYIGNTGRLVITPLTDRCYITLTQALRLIMGGAPAGPAGTGKTETTKDLGRAMGLAVYVFNCSEQMNVESLGAIFKGLSQTGAWGCFDEFNRIPIEVLSVVSTQFSTILQAIREKKARFDFMGENIALVPTVGAFITMNPGYAGRTELPENLKALFRSCAMVVPDIQLICENMLMSEGFLNARPLSLKFVTLYSLSNELLSKQAHYDWGLRATKAVLRVAGALKRAEPSTSEDKILMRALRDFNLPKVVADDTPIFIRLVTDLFPGLTIDRKSDESLTQAVQFCTKECALQAEDTFILKTVQLAELLDIRHSVFVIGPTGCGKSECWKVLFRAFNRLGQKCVFEVFNPKAIRNDELYGWLSKTDWNDGILSSIMRNMSRNNPPYNDQQKWKMVVLDGDIDPAWIESLNTVMDDNKVLTLVSNERIPLTPPMRLLFEISNLAHATPATVSRAGIIYINEKDIGWKPFVDSWIASRDDEKEQSTLLSLFNKYVTPETLEYIRRNFKTIVPQSDIMRVQSLCYLLEGLLPRLQAHKKAMPANEKMSAATEKELFEMLFVFACVWAFGGALMVDKSRNYRVEFSSWFKNAFQTVKYPLPEANEPRYEVFDYFTSIEDCKLQLWQAVVPEYKVDPLASGTVVTDIVVSTPDTVRLTFLMDALVRHRKPVLFVGTAGTGKTCIVKRYLASVGDEMLSANINLNSRTDAAALQTIMEQSVDKRSGRTYGPPGNKKLIYFVDDLNMPFVDKYGTQSPEAFLRQHMDYGAWYDRAKLEKKEIKDVQYIACMNPTAGSFFVNARLMRHFTTFACSYPSEENVKRIYLSILAGHLAPFPREVQALAPLIVHASIQLFAVVNERFMPTAGNFHYVFNLRDLTNIFQGVCRSVPGTVPNGMSLARLWIHESVRVFSDRLTSAADMERFEALLKDKAKESFTDMNQEALTARPFLFATFVGAGDDGGGGARKYRQVPDYATLGASLGTYLQEYNDVNPVMDLVLFDMAMDHVARIARIIENPAGNALLVGVGGSGKQSLARLASYICGYETFQISVTKTYGIPELKADLQELYKRSGLKNAKITFLLTDSQIANEHWLVYINDLLASGYIPDLFAVEDKDAIYAALRNEARAAGVQTESKDAMQDFFIRKVKCNLHVVLCFSPVGDKFRVRCRQFPALINNTSIDWFHPWPQDALVSVAFRFLADVDVGSGDLRENIAHHMAEVHLSVNEASQRYLQVQKRYNYTTPKSFLELISFYKMLLAEKKDKLGMQTARLEKGIATLQKTQQDVSLLKEDLQRTLKIVAQKSTRATELIEVMGVERGKVEEQQALANIEAESSKGVADIANRIKGECEAELVKALPILEQASEAVNCLNKDSLTTLKSFKSPTAAVIDVTKATYILLTGKKAGKFDWNAAKKMMASVDQFLRQLKAVDARELTEATIVELKPIMAMEYFQYEPMLAVSSAAANLCKWIISSVQYNEIYKNVAPKMAAAAKATAEFEEAMAKLAVVQKKVADMKAELDKVTAKLQEAINEKNQVEEDARQCQNRLSLANRLVNGLADENERWGKGIIAFQEMARTIIGDVLLGAAFVSYIGAFDQDFRLSLWRGRWLPDLVEKGIPLTPDITPFAVLTNEATIAAWKNEGLPADTISLENGAIITQCQRWPLLIDPQLQGVKWIRGREKDLKVVSLTGPKWLNIVSNAVQNGYTVLIENLSEEIDGLLDPIISRSFFKRGRSLFIRLGGEEVSYDENFQLYLQTKLSNPHYKPEVAAQCTLINFIVTEGGLEEQLLALVVNKEKPELEERRTALVRSINQYMVNLNDLENELLQKLSNAPDDILSDVSLIEGLESTKIAAVEIVKKVDAAKEQEVAINKTRNEFRSVAAEASCLYFLLNLLQIIDHMYRYSLDAFVGFFYKAIDRTTKADNVRDRSKLLTEKIRITIYTWVSRGLFEKHKLIFSSQLVFRLVERGVLQGATFSREHFLFLVGDLKKIGQENPLPFLSASSWASIQALVDLDGFQGLAKDMLSSPNRFKDWYLKARPESSPLPLDWRKLDDTSPFMKLLVVKCMRPDRMTTAISNYVAQTLPSGKDFTELDAQNSFFDVLETSFNDSNPVTPLFFILSAGADPVQTVMALAKKLGYANGRVHRVAMGQGQDVIAMARLAAAHRDGSWVILENIHLMPRWTLDLEKKLDEFAIEGSHADFRVFLSAEPNDRIPIGLLERSIKLTNEPPQGLKANLKRAFANFDKDEFEFKDAKIKTILFGLCHFHSVVLERKKFGPKGWNVMYPFNTGDLMDSSTVLSNYLETAGEKVPWDDLRYIFGEIMYGGHITDDWDRLLCATYLKFYMRDELFDEMELLPYVDAATEEHFRAPPVLPYDEYFTYIDRELQFESPVLFGLHPNAEIGVRTQESMDLFNCLLELQPKGAAGADGGKGGASRIEQVLEALQEKFSDVRFDLDDLSAALTEEERGPYQNVFMQECARMNALIDEINRSLTELDLGLSGALTRNARMEALEVSLYMNRVPATWTAMAYPSLRDLATWVDDLLQRIAQLQRWVDNPTNLPFVVNLPYLFNPQSFLTAIMQVTAQRNNLELDKLVVQTEVTRYDPEQIDAPARDGAYVSGLKIVGARWNTKLGTLEDSLPREMFMEMPVINCRAILSDKQEKTGIYNCPVYKTQRRGPTYVFAAGLRTKLPPAKWVLNGVVLLLEVDG</sequence>
<dbReference type="GO" id="GO:0005874">
    <property type="term" value="C:microtubule"/>
    <property type="evidence" value="ECO:0007669"/>
    <property type="project" value="UniProtKB-KW"/>
</dbReference>
<evidence type="ECO:0000256" key="4">
    <source>
        <dbReference type="ARBA" id="ARBA00022701"/>
    </source>
</evidence>
<dbReference type="InterPro" id="IPR035699">
    <property type="entry name" value="AAA_6"/>
</dbReference>
<feature type="domain" description="Dynein heavy chain tail" evidence="20">
    <location>
        <begin position="182"/>
        <end position="752"/>
    </location>
</feature>
<evidence type="ECO:0000256" key="2">
    <source>
        <dbReference type="ARBA" id="ARBA00008887"/>
    </source>
</evidence>
<dbReference type="Pfam" id="PF12774">
    <property type="entry name" value="AAA_6"/>
    <property type="match status" value="1"/>
</dbReference>
<comment type="function">
    <text evidence="14">Force generating protein of eukaryotic cilia and flagella. Produces force towards the minus ends of microtubules. Dynein has ATPase activity; the force-producing power stroke is thought to occur on release of ADP. Required for assembly of the I1 inner arm complex and its targeting to the appropriate axoneme location. Also required for phototaxis.</text>
</comment>
<keyword evidence="7" id="KW-0067">ATP-binding</keyword>
<dbReference type="Pfam" id="PF12781">
    <property type="entry name" value="AAA_9"/>
    <property type="match status" value="1"/>
</dbReference>
<feature type="domain" description="Dynein heavy chain AAA 5 extension" evidence="26">
    <location>
        <begin position="2336"/>
        <end position="2472"/>
    </location>
</feature>
<evidence type="ECO:0000256" key="15">
    <source>
        <dbReference type="ARBA" id="ARBA00063032"/>
    </source>
</evidence>
<dbReference type="Pfam" id="PF17857">
    <property type="entry name" value="AAA_lid_1"/>
    <property type="match status" value="1"/>
</dbReference>
<dbReference type="GO" id="GO:0005524">
    <property type="term" value="F:ATP binding"/>
    <property type="evidence" value="ECO:0007669"/>
    <property type="project" value="UniProtKB-KW"/>
</dbReference>
<dbReference type="Pfam" id="PF18199">
    <property type="entry name" value="Dynein_C"/>
    <property type="match status" value="1"/>
</dbReference>
<feature type="domain" description="Dynein heavy chain region D6 P-loop" evidence="19">
    <location>
        <begin position="3950"/>
        <end position="4064"/>
    </location>
</feature>
<dbReference type="Pfam" id="PF17852">
    <property type="entry name" value="Dynein_AAA_lid"/>
    <property type="match status" value="1"/>
</dbReference>
<dbReference type="EMBL" id="OVEO01000002">
    <property type="protein sequence ID" value="SPQ94385.1"/>
    <property type="molecule type" value="Genomic_DNA"/>
</dbReference>
<dbReference type="Proteomes" id="UP000290189">
    <property type="component" value="Unassembled WGS sequence"/>
</dbReference>
<dbReference type="InterPro" id="IPR042219">
    <property type="entry name" value="AAA_lid_11_sf"/>
</dbReference>
<dbReference type="FunFam" id="1.20.140.100:FF:000001">
    <property type="entry name" value="dynein heavy chain 17, axonemal"/>
    <property type="match status" value="1"/>
</dbReference>
<dbReference type="InterPro" id="IPR041228">
    <property type="entry name" value="Dynein_C"/>
</dbReference>
<dbReference type="FunFam" id="1.10.287.2620:FF:000002">
    <property type="entry name" value="Dynein heavy chain 2, axonemal"/>
    <property type="match status" value="1"/>
</dbReference>
<feature type="compositionally biased region" description="Low complexity" evidence="18">
    <location>
        <begin position="1025"/>
        <end position="1052"/>
    </location>
</feature>
<gene>
    <name evidence="30" type="ORF">PLBR_LOCUS1600</name>
</gene>
<evidence type="ECO:0000259" key="22">
    <source>
        <dbReference type="Pfam" id="PF12774"/>
    </source>
</evidence>
<dbReference type="PANTHER" id="PTHR46532">
    <property type="entry name" value="MALE FERTILITY FACTOR KL5"/>
    <property type="match status" value="1"/>
</dbReference>
<keyword evidence="30" id="KW-0496">Mitochondrion</keyword>
<keyword evidence="12" id="KW-0206">Cytoskeleton</keyword>
<dbReference type="InterPro" id="IPR041466">
    <property type="entry name" value="Dynein_AAA5_ext"/>
</dbReference>
<dbReference type="GO" id="GO:0045505">
    <property type="term" value="F:dynein intermediate chain binding"/>
    <property type="evidence" value="ECO:0007669"/>
    <property type="project" value="InterPro"/>
</dbReference>
<evidence type="ECO:0000256" key="11">
    <source>
        <dbReference type="ARBA" id="ARBA00023175"/>
    </source>
</evidence>
<dbReference type="Pfam" id="PF12777">
    <property type="entry name" value="MT"/>
    <property type="match status" value="1"/>
</dbReference>
<evidence type="ECO:0000256" key="5">
    <source>
        <dbReference type="ARBA" id="ARBA00022737"/>
    </source>
</evidence>
<dbReference type="Pfam" id="PF08393">
    <property type="entry name" value="DHC_N2"/>
    <property type="match status" value="1"/>
</dbReference>
<dbReference type="PANTHER" id="PTHR46532:SF11">
    <property type="entry name" value="DYNEIN AXONEMAL HEAVY CHAIN 12"/>
    <property type="match status" value="1"/>
</dbReference>
<keyword evidence="13" id="KW-0966">Cell projection</keyword>
<dbReference type="FunFam" id="1.10.8.1220:FF:000001">
    <property type="entry name" value="Dynein axonemal heavy chain 5"/>
    <property type="match status" value="1"/>
</dbReference>
<dbReference type="Gene3D" id="1.20.920.20">
    <property type="match status" value="1"/>
</dbReference>
<evidence type="ECO:0000259" key="19">
    <source>
        <dbReference type="Pfam" id="PF03028"/>
    </source>
</evidence>
<evidence type="ECO:0000256" key="9">
    <source>
        <dbReference type="ARBA" id="ARBA00023054"/>
    </source>
</evidence>
<evidence type="ECO:0000259" key="24">
    <source>
        <dbReference type="Pfam" id="PF12780"/>
    </source>
</evidence>
<evidence type="ECO:0000256" key="12">
    <source>
        <dbReference type="ARBA" id="ARBA00023212"/>
    </source>
</evidence>
<feature type="domain" description="Dynein heavy chain AAA module D4" evidence="24">
    <location>
        <begin position="2838"/>
        <end position="3098"/>
    </location>
</feature>
<dbReference type="Gene3D" id="1.20.1270.280">
    <property type="match status" value="1"/>
</dbReference>
<dbReference type="FunFam" id="3.40.50.300:FF:000049">
    <property type="entry name" value="Dynein, axonemal, heavy chain 5"/>
    <property type="match status" value="1"/>
</dbReference>
<feature type="coiled-coil region" evidence="17">
    <location>
        <begin position="3643"/>
        <end position="3670"/>
    </location>
</feature>
<evidence type="ECO:0000259" key="29">
    <source>
        <dbReference type="Pfam" id="PF18199"/>
    </source>
</evidence>
<keyword evidence="6" id="KW-0547">Nucleotide-binding</keyword>
<dbReference type="FunFam" id="3.40.50.300:FF:000153">
    <property type="entry name" value="Dynein axonemal heavy chain 1"/>
    <property type="match status" value="1"/>
</dbReference>
<dbReference type="InterPro" id="IPR042222">
    <property type="entry name" value="Dynein_2_N"/>
</dbReference>